<keyword evidence="2" id="KW-0813">Transport</keyword>
<evidence type="ECO:0000256" key="3">
    <source>
        <dbReference type="ARBA" id="ARBA00022729"/>
    </source>
</evidence>
<dbReference type="InterPro" id="IPR001320">
    <property type="entry name" value="Iontro_rcpt_C"/>
</dbReference>
<feature type="domain" description="Ionotropic glutamate receptor C-terminal" evidence="7">
    <location>
        <begin position="58"/>
        <end position="278"/>
    </location>
</feature>
<evidence type="ECO:0000313" key="8">
    <source>
        <dbReference type="EMBL" id="MBO0416707.1"/>
    </source>
</evidence>
<evidence type="ECO:0000256" key="4">
    <source>
        <dbReference type="RuleBase" id="RU003744"/>
    </source>
</evidence>
<dbReference type="EMBL" id="JAFLRD010000011">
    <property type="protein sequence ID" value="MBO0416707.1"/>
    <property type="molecule type" value="Genomic_DNA"/>
</dbReference>
<dbReference type="PANTHER" id="PTHR30085:SF6">
    <property type="entry name" value="ABC TRANSPORTER GLUTAMINE-BINDING PROTEIN GLNH"/>
    <property type="match status" value="1"/>
</dbReference>
<keyword evidence="9" id="KW-1185">Reference proteome</keyword>
<sequence>MRRHLLKARRQPARTKPPARLQTRGIIMKHAIALAIALSTAATAAWADRLDDIKKAGVLRVAAFDSNPPFGFLDAKTRQISGLDVDVAQHIAKKLGVKLSLIPTNPANRVPLLVSGKADLVAANFTVTDERKKQVAFSLPYFASGQQFIARKGSLQKPEQLAGLRVGVDKGTTQEVNLRDKYPKTTVVAYDDTPLAFTALRNGNVQAISQDGSKLAALLANAPDKAKFELAPFTLTREYQAIGLPKGEARLLKAVNDSLLELEKSGQAAKIYNQWFGPATKAPLPRDFKIGEAS</sequence>
<evidence type="ECO:0000259" key="6">
    <source>
        <dbReference type="SMART" id="SM00062"/>
    </source>
</evidence>
<dbReference type="Pfam" id="PF00497">
    <property type="entry name" value="SBP_bac_3"/>
    <property type="match status" value="1"/>
</dbReference>
<evidence type="ECO:0000256" key="1">
    <source>
        <dbReference type="ARBA" id="ARBA00010333"/>
    </source>
</evidence>
<reference evidence="8 9" key="1">
    <citation type="submission" date="2021-03" db="EMBL/GenBank/DDBJ databases">
        <title>First Case of infection caused by Chromobacterium haemolyticum derived from water in China.</title>
        <authorList>
            <person name="Chen J."/>
            <person name="Liu C."/>
        </authorList>
    </citation>
    <scope>NUCLEOTIDE SEQUENCE [LARGE SCALE GENOMIC DNA]</scope>
    <source>
        <strain evidence="8 9">WJ-5</strain>
    </source>
</reference>
<keyword evidence="3 5" id="KW-0732">Signal</keyword>
<dbReference type="InterPro" id="IPR001638">
    <property type="entry name" value="Solute-binding_3/MltF_N"/>
</dbReference>
<name>A0ABS3GQ13_9NEIS</name>
<dbReference type="SMART" id="SM00062">
    <property type="entry name" value="PBPb"/>
    <property type="match status" value="1"/>
</dbReference>
<accession>A0ABS3GQ13</accession>
<feature type="signal peptide" evidence="5">
    <location>
        <begin position="1"/>
        <end position="44"/>
    </location>
</feature>
<dbReference type="SUPFAM" id="SSF53850">
    <property type="entry name" value="Periplasmic binding protein-like II"/>
    <property type="match status" value="1"/>
</dbReference>
<feature type="chain" id="PRO_5045363308" evidence="5">
    <location>
        <begin position="45"/>
        <end position="294"/>
    </location>
</feature>
<proteinExistence type="inferred from homology"/>
<dbReference type="CDD" id="cd13689">
    <property type="entry name" value="PBP2_BsGlnH"/>
    <property type="match status" value="1"/>
</dbReference>
<feature type="domain" description="Solute-binding protein family 3/N-terminal" evidence="6">
    <location>
        <begin position="58"/>
        <end position="279"/>
    </location>
</feature>
<dbReference type="SMART" id="SM00079">
    <property type="entry name" value="PBPe"/>
    <property type="match status" value="1"/>
</dbReference>
<evidence type="ECO:0000259" key="7">
    <source>
        <dbReference type="SMART" id="SM00079"/>
    </source>
</evidence>
<dbReference type="PROSITE" id="PS01039">
    <property type="entry name" value="SBP_BACTERIAL_3"/>
    <property type="match status" value="1"/>
</dbReference>
<dbReference type="PANTHER" id="PTHR30085">
    <property type="entry name" value="AMINO ACID ABC TRANSPORTER PERMEASE"/>
    <property type="match status" value="1"/>
</dbReference>
<protein>
    <submittedName>
        <fullName evidence="8">ABC transporter substrate-binding protein</fullName>
    </submittedName>
</protein>
<evidence type="ECO:0000313" key="9">
    <source>
        <dbReference type="Proteomes" id="UP000664349"/>
    </source>
</evidence>
<dbReference type="InterPro" id="IPR051455">
    <property type="entry name" value="Bact_solute-bind_prot3"/>
</dbReference>
<dbReference type="Gene3D" id="3.40.190.10">
    <property type="entry name" value="Periplasmic binding protein-like II"/>
    <property type="match status" value="2"/>
</dbReference>
<evidence type="ECO:0000256" key="5">
    <source>
        <dbReference type="SAM" id="SignalP"/>
    </source>
</evidence>
<dbReference type="Proteomes" id="UP000664349">
    <property type="component" value="Unassembled WGS sequence"/>
</dbReference>
<organism evidence="8 9">
    <name type="scientific">Chromobacterium haemolyticum</name>
    <dbReference type="NCBI Taxonomy" id="394935"/>
    <lineage>
        <taxon>Bacteria</taxon>
        <taxon>Pseudomonadati</taxon>
        <taxon>Pseudomonadota</taxon>
        <taxon>Betaproteobacteria</taxon>
        <taxon>Neisseriales</taxon>
        <taxon>Chromobacteriaceae</taxon>
        <taxon>Chromobacterium</taxon>
    </lineage>
</organism>
<dbReference type="InterPro" id="IPR018313">
    <property type="entry name" value="SBP_3_CS"/>
</dbReference>
<comment type="similarity">
    <text evidence="1 4">Belongs to the bacterial solute-binding protein 3 family.</text>
</comment>
<comment type="caution">
    <text evidence="8">The sequence shown here is derived from an EMBL/GenBank/DDBJ whole genome shotgun (WGS) entry which is preliminary data.</text>
</comment>
<evidence type="ECO:0000256" key="2">
    <source>
        <dbReference type="ARBA" id="ARBA00022448"/>
    </source>
</evidence>
<gene>
    <name evidence="8" type="ORF">J1C50_14425</name>
</gene>